<dbReference type="EMBL" id="GBRH01193047">
    <property type="protein sequence ID" value="JAE04849.1"/>
    <property type="molecule type" value="Transcribed_RNA"/>
</dbReference>
<protein>
    <submittedName>
        <fullName evidence="1">Uncharacterized protein</fullName>
    </submittedName>
</protein>
<name>A0A0A9F0U6_ARUDO</name>
<proteinExistence type="predicted"/>
<evidence type="ECO:0000313" key="1">
    <source>
        <dbReference type="EMBL" id="JAE04849.1"/>
    </source>
</evidence>
<reference evidence="1" key="2">
    <citation type="journal article" date="2015" name="Data Brief">
        <title>Shoot transcriptome of the giant reed, Arundo donax.</title>
        <authorList>
            <person name="Barrero R.A."/>
            <person name="Guerrero F.D."/>
            <person name="Moolhuijzen P."/>
            <person name="Goolsby J.A."/>
            <person name="Tidwell J."/>
            <person name="Bellgard S.E."/>
            <person name="Bellgard M.I."/>
        </authorList>
    </citation>
    <scope>NUCLEOTIDE SEQUENCE</scope>
    <source>
        <tissue evidence="1">Shoot tissue taken approximately 20 cm above the soil surface</tissue>
    </source>
</reference>
<accession>A0A0A9F0U6</accession>
<sequence>MLSCESEILPFFDSCRLPVPPVLGNSDAFLSWITATAESFSSKLTTGPISAVSLLLLGSLFSSGTEEELLTATSEFPECATLSALGVASSDFFSVCWTSTAVSTTATPPSVLGLVAAFSPLSSVPSLPTSFTSVEATSGSLALASTLVESAVGEGLIFSIFMRSRGGCLLFLSF</sequence>
<dbReference type="AlphaFoldDB" id="A0A0A9F0U6"/>
<reference evidence="1" key="1">
    <citation type="submission" date="2014-09" db="EMBL/GenBank/DDBJ databases">
        <authorList>
            <person name="Magalhaes I.L.F."/>
            <person name="Oliveira U."/>
            <person name="Santos F.R."/>
            <person name="Vidigal T.H.D.A."/>
            <person name="Brescovit A.D."/>
            <person name="Santos A.J."/>
        </authorList>
    </citation>
    <scope>NUCLEOTIDE SEQUENCE</scope>
    <source>
        <tissue evidence="1">Shoot tissue taken approximately 20 cm above the soil surface</tissue>
    </source>
</reference>
<organism evidence="1">
    <name type="scientific">Arundo donax</name>
    <name type="common">Giant reed</name>
    <name type="synonym">Donax arundinaceus</name>
    <dbReference type="NCBI Taxonomy" id="35708"/>
    <lineage>
        <taxon>Eukaryota</taxon>
        <taxon>Viridiplantae</taxon>
        <taxon>Streptophyta</taxon>
        <taxon>Embryophyta</taxon>
        <taxon>Tracheophyta</taxon>
        <taxon>Spermatophyta</taxon>
        <taxon>Magnoliopsida</taxon>
        <taxon>Liliopsida</taxon>
        <taxon>Poales</taxon>
        <taxon>Poaceae</taxon>
        <taxon>PACMAD clade</taxon>
        <taxon>Arundinoideae</taxon>
        <taxon>Arundineae</taxon>
        <taxon>Arundo</taxon>
    </lineage>
</organism>